<keyword evidence="5" id="KW-0175">Coiled coil</keyword>
<feature type="domain" description="RING-type" evidence="6">
    <location>
        <begin position="11"/>
        <end position="63"/>
    </location>
</feature>
<dbReference type="PANTHER" id="PTHR24103">
    <property type="entry name" value="E3 UBIQUITIN-PROTEIN LIGASE TRIM"/>
    <property type="match status" value="1"/>
</dbReference>
<evidence type="ECO:0000259" key="6">
    <source>
        <dbReference type="PROSITE" id="PS50089"/>
    </source>
</evidence>
<dbReference type="Gene3D" id="3.30.40.10">
    <property type="entry name" value="Zinc/RING finger domain, C3HC4 (zinc finger)"/>
    <property type="match status" value="1"/>
</dbReference>
<keyword evidence="8" id="KW-1185">Reference proteome</keyword>
<dbReference type="InterPro" id="IPR027370">
    <property type="entry name" value="Znf-RING_euk"/>
</dbReference>
<dbReference type="InterPro" id="IPR001841">
    <property type="entry name" value="Znf_RING"/>
</dbReference>
<evidence type="ECO:0000313" key="7">
    <source>
        <dbReference type="EMBL" id="RXM34969.1"/>
    </source>
</evidence>
<evidence type="ECO:0000256" key="4">
    <source>
        <dbReference type="PROSITE-ProRule" id="PRU00175"/>
    </source>
</evidence>
<keyword evidence="1" id="KW-0479">Metal-binding</keyword>
<evidence type="ECO:0000256" key="1">
    <source>
        <dbReference type="ARBA" id="ARBA00022723"/>
    </source>
</evidence>
<dbReference type="SUPFAM" id="SSF49899">
    <property type="entry name" value="Concanavalin A-like lectins/glucanases"/>
    <property type="match status" value="1"/>
</dbReference>
<protein>
    <submittedName>
        <fullName evidence="7">E3 ubiquitin-protein ligase Midline-1</fullName>
    </submittedName>
</protein>
<dbReference type="SMART" id="SM00449">
    <property type="entry name" value="SPRY"/>
    <property type="match status" value="1"/>
</dbReference>
<feature type="coiled-coil region" evidence="5">
    <location>
        <begin position="151"/>
        <end position="206"/>
    </location>
</feature>
<accession>A0A444UIH9</accession>
<evidence type="ECO:0000256" key="5">
    <source>
        <dbReference type="SAM" id="Coils"/>
    </source>
</evidence>
<dbReference type="InterPro" id="IPR017907">
    <property type="entry name" value="Znf_RING_CS"/>
</dbReference>
<keyword evidence="2 4" id="KW-0863">Zinc-finger</keyword>
<dbReference type="PRINTS" id="PR01407">
    <property type="entry name" value="BUTYPHLNCDUF"/>
</dbReference>
<dbReference type="Gene3D" id="2.60.120.920">
    <property type="match status" value="1"/>
</dbReference>
<keyword evidence="3" id="KW-0862">Zinc</keyword>
<evidence type="ECO:0000256" key="2">
    <source>
        <dbReference type="ARBA" id="ARBA00022771"/>
    </source>
</evidence>
<evidence type="ECO:0000313" key="8">
    <source>
        <dbReference type="Proteomes" id="UP000289886"/>
    </source>
</evidence>
<reference evidence="7 8" key="1">
    <citation type="submission" date="2019-01" db="EMBL/GenBank/DDBJ databases">
        <title>Draft Genome and Complete Hox-Cluster Characterization of the Sterlet Sturgeon (Acipenser ruthenus).</title>
        <authorList>
            <person name="Wei Q."/>
        </authorList>
    </citation>
    <scope>NUCLEOTIDE SEQUENCE [LARGE SCALE GENOMIC DNA]</scope>
    <source>
        <strain evidence="7">WHYD16114868_AA</strain>
        <tissue evidence="7">Blood</tissue>
    </source>
</reference>
<dbReference type="SUPFAM" id="SSF57850">
    <property type="entry name" value="RING/U-box"/>
    <property type="match status" value="1"/>
</dbReference>
<dbReference type="InterPro" id="IPR013083">
    <property type="entry name" value="Znf_RING/FYVE/PHD"/>
</dbReference>
<proteinExistence type="predicted"/>
<evidence type="ECO:0000256" key="3">
    <source>
        <dbReference type="ARBA" id="ARBA00022833"/>
    </source>
</evidence>
<dbReference type="InterPro" id="IPR043136">
    <property type="entry name" value="B30.2/SPRY_sf"/>
</dbReference>
<dbReference type="InterPro" id="IPR003879">
    <property type="entry name" value="Butyrophylin_SPRY"/>
</dbReference>
<dbReference type="AlphaFoldDB" id="A0A444UIH9"/>
<dbReference type="GO" id="GO:0008270">
    <property type="term" value="F:zinc ion binding"/>
    <property type="evidence" value="ECO:0007669"/>
    <property type="project" value="UniProtKB-KW"/>
</dbReference>
<dbReference type="Pfam" id="PF13445">
    <property type="entry name" value="zf-RING_UBOX"/>
    <property type="match status" value="1"/>
</dbReference>
<comment type="caution">
    <text evidence="7">The sequence shown here is derived from an EMBL/GenBank/DDBJ whole genome shotgun (WGS) entry which is preliminary data.</text>
</comment>
<dbReference type="Proteomes" id="UP000289886">
    <property type="component" value="Unassembled WGS sequence"/>
</dbReference>
<organism evidence="7 8">
    <name type="scientific">Acipenser ruthenus</name>
    <name type="common">Sterlet sturgeon</name>
    <dbReference type="NCBI Taxonomy" id="7906"/>
    <lineage>
        <taxon>Eukaryota</taxon>
        <taxon>Metazoa</taxon>
        <taxon>Chordata</taxon>
        <taxon>Craniata</taxon>
        <taxon>Vertebrata</taxon>
        <taxon>Euteleostomi</taxon>
        <taxon>Actinopterygii</taxon>
        <taxon>Chondrostei</taxon>
        <taxon>Acipenseriformes</taxon>
        <taxon>Acipenseridae</taxon>
        <taxon>Acipenser</taxon>
    </lineage>
</organism>
<dbReference type="InterPro" id="IPR003877">
    <property type="entry name" value="SPRY_dom"/>
</dbReference>
<sequence length="521" mass="57550">MAEEEEDDLNCPACQRLYHVPLLLPCSHSLCRSCVLRVAADSQKPPRCRALAPLSCTLDCPRCLFRVELPSPDWGSAVEYLPVNPALQDAVDRHFGQAECRDHGANWRLFFCERTQRLVCRACRPRLLEEDCVVTLEDAWETREERALRGLQGIQDEMTALKQELRELEGTTHETRPFQETPATGVSDAERRVQLARERLQSLAEYSSSMTTALEEQNLARLLQVATREPLEFSASQQQAASPREPHQGSVELSEEDMERFLQGVSFKLDPHSAHPCVRVSPSGLTVHYLEQGSLELGCSSNGDQEGADAACSSLLPCVLADINMDWGLCYWEVDVCNSRFYRIGVSLWDGSRSWWLCREGSSFSALYDGAEEVVESIPPQVKTLGVCLNHTGGTLSFHNALAQEHIATLPTSFGGVVRPALSLSQGKLTVRCGLPVPPHVFASRRSAYRGARGAGERWIQDVPFQPVLSFIQKFEELSATDSDSGLVSTFGSSSTLNSWSSSVDPSVLGDIRGGVRAAEH</sequence>
<dbReference type="PROSITE" id="PS50089">
    <property type="entry name" value="ZF_RING_2"/>
    <property type="match status" value="1"/>
</dbReference>
<gene>
    <name evidence="7" type="ORF">EOD39_13519</name>
</gene>
<dbReference type="EMBL" id="SCEB01214504">
    <property type="protein sequence ID" value="RXM34969.1"/>
    <property type="molecule type" value="Genomic_DNA"/>
</dbReference>
<name>A0A444UIH9_ACIRT</name>
<dbReference type="PROSITE" id="PS00518">
    <property type="entry name" value="ZF_RING_1"/>
    <property type="match status" value="1"/>
</dbReference>
<dbReference type="InterPro" id="IPR050143">
    <property type="entry name" value="TRIM/RBCC"/>
</dbReference>
<dbReference type="InterPro" id="IPR013320">
    <property type="entry name" value="ConA-like_dom_sf"/>
</dbReference>